<protein>
    <submittedName>
        <fullName evidence="6">HTH-type transcriptional regulator CysL</fullName>
    </submittedName>
</protein>
<evidence type="ECO:0000256" key="3">
    <source>
        <dbReference type="ARBA" id="ARBA00023125"/>
    </source>
</evidence>
<evidence type="ECO:0000256" key="2">
    <source>
        <dbReference type="ARBA" id="ARBA00023015"/>
    </source>
</evidence>
<dbReference type="Gene3D" id="3.40.190.290">
    <property type="match status" value="1"/>
</dbReference>
<evidence type="ECO:0000256" key="4">
    <source>
        <dbReference type="ARBA" id="ARBA00023163"/>
    </source>
</evidence>
<keyword evidence="2" id="KW-0805">Transcription regulation</keyword>
<evidence type="ECO:0000313" key="6">
    <source>
        <dbReference type="EMBL" id="OIQ95737.1"/>
    </source>
</evidence>
<feature type="domain" description="HTH lysR-type" evidence="5">
    <location>
        <begin position="1"/>
        <end position="58"/>
    </location>
</feature>
<comment type="similarity">
    <text evidence="1">Belongs to the LysR transcriptional regulatory family.</text>
</comment>
<dbReference type="EMBL" id="MLJW01000161">
    <property type="protein sequence ID" value="OIQ95737.1"/>
    <property type="molecule type" value="Genomic_DNA"/>
</dbReference>
<evidence type="ECO:0000259" key="5">
    <source>
        <dbReference type="PROSITE" id="PS50931"/>
    </source>
</evidence>
<comment type="caution">
    <text evidence="6">The sequence shown here is derived from an EMBL/GenBank/DDBJ whole genome shotgun (WGS) entry which is preliminary data.</text>
</comment>
<dbReference type="CDD" id="cd08420">
    <property type="entry name" value="PBP2_CysL_like"/>
    <property type="match status" value="1"/>
</dbReference>
<dbReference type="InterPro" id="IPR000847">
    <property type="entry name" value="LysR_HTH_N"/>
</dbReference>
<dbReference type="PROSITE" id="PS50931">
    <property type="entry name" value="HTH_LYSR"/>
    <property type="match status" value="1"/>
</dbReference>
<dbReference type="InterPro" id="IPR005119">
    <property type="entry name" value="LysR_subst-bd"/>
</dbReference>
<dbReference type="GO" id="GO:0003700">
    <property type="term" value="F:DNA-binding transcription factor activity"/>
    <property type="evidence" value="ECO:0007669"/>
    <property type="project" value="InterPro"/>
</dbReference>
<evidence type="ECO:0000256" key="1">
    <source>
        <dbReference type="ARBA" id="ARBA00009437"/>
    </source>
</evidence>
<keyword evidence="3" id="KW-0238">DNA-binding</keyword>
<dbReference type="GO" id="GO:0000976">
    <property type="term" value="F:transcription cis-regulatory region binding"/>
    <property type="evidence" value="ECO:0007669"/>
    <property type="project" value="TreeGrafter"/>
</dbReference>
<keyword evidence="4" id="KW-0804">Transcription</keyword>
<dbReference type="Pfam" id="PF00126">
    <property type="entry name" value="HTH_1"/>
    <property type="match status" value="1"/>
</dbReference>
<dbReference type="InterPro" id="IPR036390">
    <property type="entry name" value="WH_DNA-bd_sf"/>
</dbReference>
<dbReference type="PRINTS" id="PR00039">
    <property type="entry name" value="HTHLYSR"/>
</dbReference>
<dbReference type="PANTHER" id="PTHR30126:SF39">
    <property type="entry name" value="HTH-TYPE TRANSCRIPTIONAL REGULATOR CYSL"/>
    <property type="match status" value="1"/>
</dbReference>
<dbReference type="PANTHER" id="PTHR30126">
    <property type="entry name" value="HTH-TYPE TRANSCRIPTIONAL REGULATOR"/>
    <property type="match status" value="1"/>
</dbReference>
<dbReference type="InterPro" id="IPR036388">
    <property type="entry name" value="WH-like_DNA-bd_sf"/>
</dbReference>
<proteinExistence type="inferred from homology"/>
<sequence length="301" mass="33246">MADRRLQVFHAVAKQLSFTKAADVLFMTQPAVTFQIKQLEEHFNTRLFDRGHGKITLTPAGELVLDYAKRILGLSAEMDVRLSEMTGEISGSLLVGASTTIAEFMLPRILGEFKSLHPKVKPRLIVANSEAIETRVSEHTLDIGLIESPSHQPDLQTENCCDDELQVICSPKFPLAKFKELSPKQLIDQPYISREPGSGTRENTDAYLQAAGVDPDTLQLVMELGSPEALNGVVETGLGFAIVSRVAVVKAQRLGDLVAIPLKPRLVRHLSMVYPKEKFRSRLVVAFVDFASAKLKELSLK</sequence>
<dbReference type="SUPFAM" id="SSF46785">
    <property type="entry name" value="Winged helix' DNA-binding domain"/>
    <property type="match status" value="1"/>
</dbReference>
<reference evidence="6" key="1">
    <citation type="submission" date="2016-10" db="EMBL/GenBank/DDBJ databases">
        <title>Sequence of Gallionella enrichment culture.</title>
        <authorList>
            <person name="Poehlein A."/>
            <person name="Muehling M."/>
            <person name="Daniel R."/>
        </authorList>
    </citation>
    <scope>NUCLEOTIDE SEQUENCE</scope>
</reference>
<accession>A0A1J5RIZ9</accession>
<dbReference type="Gene3D" id="1.10.10.10">
    <property type="entry name" value="Winged helix-like DNA-binding domain superfamily/Winged helix DNA-binding domain"/>
    <property type="match status" value="1"/>
</dbReference>
<dbReference type="AlphaFoldDB" id="A0A1J5RIZ9"/>
<organism evidence="6">
    <name type="scientific">mine drainage metagenome</name>
    <dbReference type="NCBI Taxonomy" id="410659"/>
    <lineage>
        <taxon>unclassified sequences</taxon>
        <taxon>metagenomes</taxon>
        <taxon>ecological metagenomes</taxon>
    </lineage>
</organism>
<dbReference type="Pfam" id="PF03466">
    <property type="entry name" value="LysR_substrate"/>
    <property type="match status" value="1"/>
</dbReference>
<dbReference type="SUPFAM" id="SSF53850">
    <property type="entry name" value="Periplasmic binding protein-like II"/>
    <property type="match status" value="1"/>
</dbReference>
<gene>
    <name evidence="6" type="primary">cysL_4</name>
    <name evidence="6" type="ORF">GALL_223120</name>
</gene>
<name>A0A1J5RIZ9_9ZZZZ</name>
<dbReference type="FunFam" id="1.10.10.10:FF:000001">
    <property type="entry name" value="LysR family transcriptional regulator"/>
    <property type="match status" value="1"/>
</dbReference>